<keyword evidence="1" id="KW-0863">Zinc-finger</keyword>
<keyword evidence="1" id="KW-0862">Zinc</keyword>
<sequence length="699" mass="74688">MEHGLPLCLDAATNNIATRSANGVVCGAISATDDEGLYLLITTESDVRHAYILQRLPGFMLHLNDGKDHVDILDTLHRPGCDNKEIFSYHWQPVAAASWKRQNAWETPVAAPSAAGGALPVGALPVPATTGRHVEAPVFQPPTTPTPEQPATLGAPTGGAAPGAAGPGYEIDDDDMGRFEDRIVYNAPAIPHAPKLDGMTKEHRRLFMRKYNDYLEQVNALRTNRTKRFVMPVSACIENATKSRLADWELRNPVSLVTEAEWIAWIRLGYGVQPSVTRELKDRIRAAIVFDLTIADVDSRISKMIEDMMKVIQKNNEEWVLKAEAKMMVGLITDAIRPASLKKKVKEVLGETHNNDLKKNVYGFVQWLREYATSYQGFVSLRPEDINPTKTPKGNASAAGTGGGGSNKDHPVPARDAPSAARAPRGGCLKCGALDHLVRSCPKATPEEDSDLLKRAYGGRGRGARRGDSAGGKTPGDAAGRGAGANPDRNQGGAKKVSAFEVKAEVAPSSKLACVVEGVLPLEATLFDSGSDTSVGSLGLVAALLAAGASVTVRDAGCPLELQPYGAGTPRVTVTKKVKLNSVEFQTSYGPLVLRGLVLWVDDAVKDKAELLVGRPVMNALGYSADGVLAAARKQAAVWDLDSLAPDSPAPTAMARINRLMQTKLEDAADEDDGMQCATLLPGAVTPAEKAKQEAKVWE</sequence>
<keyword evidence="5" id="KW-1185">Reference proteome</keyword>
<feature type="region of interest" description="Disordered" evidence="2">
    <location>
        <begin position="382"/>
        <end position="425"/>
    </location>
</feature>
<name>A0A3R6Y1R5_9STRA</name>
<feature type="non-terminal residue" evidence="4">
    <location>
        <position position="699"/>
    </location>
</feature>
<feature type="region of interest" description="Disordered" evidence="2">
    <location>
        <begin position="135"/>
        <end position="167"/>
    </location>
</feature>
<keyword evidence="1" id="KW-0479">Metal-binding</keyword>
<dbReference type="VEuPathDB" id="FungiDB:H310_00838"/>
<evidence type="ECO:0000313" key="4">
    <source>
        <dbReference type="EMBL" id="RHY23197.1"/>
    </source>
</evidence>
<feature type="region of interest" description="Disordered" evidence="2">
    <location>
        <begin position="442"/>
        <end position="494"/>
    </location>
</feature>
<gene>
    <name evidence="4" type="ORF">DYB32_009281</name>
</gene>
<dbReference type="GO" id="GO:0003676">
    <property type="term" value="F:nucleic acid binding"/>
    <property type="evidence" value="ECO:0007669"/>
    <property type="project" value="InterPro"/>
</dbReference>
<evidence type="ECO:0000256" key="2">
    <source>
        <dbReference type="SAM" id="MobiDB-lite"/>
    </source>
</evidence>
<dbReference type="GO" id="GO:0008270">
    <property type="term" value="F:zinc ion binding"/>
    <property type="evidence" value="ECO:0007669"/>
    <property type="project" value="UniProtKB-KW"/>
</dbReference>
<dbReference type="VEuPathDB" id="FungiDB:H310_12370"/>
<dbReference type="AlphaFoldDB" id="A0A3R6Y1R5"/>
<protein>
    <recommendedName>
        <fullName evidence="3">CCHC-type domain-containing protein</fullName>
    </recommendedName>
</protein>
<feature type="compositionally biased region" description="Gly residues" evidence="2">
    <location>
        <begin position="469"/>
        <end position="483"/>
    </location>
</feature>
<comment type="caution">
    <text evidence="4">The sequence shown here is derived from an EMBL/GenBank/DDBJ whole genome shotgun (WGS) entry which is preliminary data.</text>
</comment>
<dbReference type="InterPro" id="IPR001878">
    <property type="entry name" value="Znf_CCHC"/>
</dbReference>
<feature type="domain" description="CCHC-type" evidence="3">
    <location>
        <begin position="428"/>
        <end position="443"/>
    </location>
</feature>
<evidence type="ECO:0000313" key="5">
    <source>
        <dbReference type="Proteomes" id="UP000285060"/>
    </source>
</evidence>
<feature type="compositionally biased region" description="Low complexity" evidence="2">
    <location>
        <begin position="414"/>
        <end position="425"/>
    </location>
</feature>
<feature type="compositionally biased region" description="Pro residues" evidence="2">
    <location>
        <begin position="139"/>
        <end position="148"/>
    </location>
</feature>
<dbReference type="PROSITE" id="PS50158">
    <property type="entry name" value="ZF_CCHC"/>
    <property type="match status" value="1"/>
</dbReference>
<evidence type="ECO:0000259" key="3">
    <source>
        <dbReference type="PROSITE" id="PS50158"/>
    </source>
</evidence>
<evidence type="ECO:0000256" key="1">
    <source>
        <dbReference type="PROSITE-ProRule" id="PRU00047"/>
    </source>
</evidence>
<dbReference type="Proteomes" id="UP000285060">
    <property type="component" value="Unassembled WGS sequence"/>
</dbReference>
<organism evidence="4 5">
    <name type="scientific">Aphanomyces invadans</name>
    <dbReference type="NCBI Taxonomy" id="157072"/>
    <lineage>
        <taxon>Eukaryota</taxon>
        <taxon>Sar</taxon>
        <taxon>Stramenopiles</taxon>
        <taxon>Oomycota</taxon>
        <taxon>Saprolegniomycetes</taxon>
        <taxon>Saprolegniales</taxon>
        <taxon>Verrucalvaceae</taxon>
        <taxon>Aphanomyces</taxon>
    </lineage>
</organism>
<proteinExistence type="predicted"/>
<dbReference type="EMBL" id="QUSY01001895">
    <property type="protein sequence ID" value="RHY23197.1"/>
    <property type="molecule type" value="Genomic_DNA"/>
</dbReference>
<reference evidence="4 5" key="1">
    <citation type="submission" date="2018-08" db="EMBL/GenBank/DDBJ databases">
        <title>Aphanomyces genome sequencing and annotation.</title>
        <authorList>
            <person name="Minardi D."/>
            <person name="Oidtmann B."/>
            <person name="Van Der Giezen M."/>
            <person name="Studholme D.J."/>
        </authorList>
    </citation>
    <scope>NUCLEOTIDE SEQUENCE [LARGE SCALE GENOMIC DNA]</scope>
    <source>
        <strain evidence="4 5">NJM0002</strain>
    </source>
</reference>
<accession>A0A3R6Y1R5</accession>